<evidence type="ECO:0000256" key="6">
    <source>
        <dbReference type="ARBA" id="ARBA00022989"/>
    </source>
</evidence>
<keyword evidence="11" id="KW-1185">Reference proteome</keyword>
<dbReference type="Proteomes" id="UP000324585">
    <property type="component" value="Unassembled WGS sequence"/>
</dbReference>
<evidence type="ECO:0000313" key="10">
    <source>
        <dbReference type="EMBL" id="KAA8498421.1"/>
    </source>
</evidence>
<evidence type="ECO:0000256" key="1">
    <source>
        <dbReference type="ARBA" id="ARBA00004167"/>
    </source>
</evidence>
<evidence type="ECO:0000256" key="3">
    <source>
        <dbReference type="ARBA" id="ARBA00022676"/>
    </source>
</evidence>
<keyword evidence="4 10" id="KW-0808">Transferase</keyword>
<comment type="subcellular location">
    <subcellularLocation>
        <location evidence="1">Membrane</location>
        <topology evidence="1">Single-pass membrane protein</topology>
    </subcellularLocation>
</comment>
<feature type="compositionally biased region" description="Low complexity" evidence="8">
    <location>
        <begin position="214"/>
        <end position="227"/>
    </location>
</feature>
<comment type="caution">
    <text evidence="10">The sequence shown here is derived from an EMBL/GenBank/DDBJ whole genome shotgun (WGS) entry which is preliminary data.</text>
</comment>
<evidence type="ECO:0000256" key="7">
    <source>
        <dbReference type="ARBA" id="ARBA00023136"/>
    </source>
</evidence>
<evidence type="ECO:0000256" key="2">
    <source>
        <dbReference type="ARBA" id="ARBA00007647"/>
    </source>
</evidence>
<evidence type="ECO:0000256" key="8">
    <source>
        <dbReference type="SAM" id="MobiDB-lite"/>
    </source>
</evidence>
<organism evidence="10 11">
    <name type="scientific">Porphyridium purpureum</name>
    <name type="common">Red alga</name>
    <name type="synonym">Porphyridium cruentum</name>
    <dbReference type="NCBI Taxonomy" id="35688"/>
    <lineage>
        <taxon>Eukaryota</taxon>
        <taxon>Rhodophyta</taxon>
        <taxon>Bangiophyceae</taxon>
        <taxon>Porphyridiales</taxon>
        <taxon>Porphyridiaceae</taxon>
        <taxon>Porphyridium</taxon>
    </lineage>
</organism>
<evidence type="ECO:0000256" key="4">
    <source>
        <dbReference type="ARBA" id="ARBA00022679"/>
    </source>
</evidence>
<dbReference type="Pfam" id="PF01697">
    <property type="entry name" value="Glyco_transf_92"/>
    <property type="match status" value="1"/>
</dbReference>
<keyword evidence="7 9" id="KW-0472">Membrane</keyword>
<dbReference type="InterPro" id="IPR008166">
    <property type="entry name" value="Glyco_transf_92"/>
</dbReference>
<dbReference type="PANTHER" id="PTHR21461">
    <property type="entry name" value="GLYCOSYLTRANSFERASE FAMILY 92 PROTEIN"/>
    <property type="match status" value="1"/>
</dbReference>
<feature type="compositionally biased region" description="Low complexity" evidence="8">
    <location>
        <begin position="167"/>
        <end position="184"/>
    </location>
</feature>
<dbReference type="GO" id="GO:0016020">
    <property type="term" value="C:membrane"/>
    <property type="evidence" value="ECO:0007669"/>
    <property type="project" value="UniProtKB-SubCell"/>
</dbReference>
<sequence length="801" mass="88918">MLDKGHRIHVVKWATFSQRTLRTRTRDEAVTTEQKETRISTAAMLARKHARTQLLVAVGILCVLLWLMSIASIRNAPQQAKALNAAARERLAVDALLENQSRIGSIDASTGDGTTAEKGAVSENSARLDRPSVSDAQHVERSTSGSPELAAPSQTKPSSSEAREHAITASKAPATATAPTSASPPAQPRHASRESEGLWAGHPAQTKAPVPVTAPNSALAAAQAPDPAFDRPPSRPASEGHETYESRTPPKNESKEQEAVPDPRRHSGPAPGRPAAEKIETSVREPVPAPHKTLTGSGAPAVAAVNSDSRRPSGGESKAREATSARAQPVRSTVDQTTSSPHPKPAPLGAPDFIHRKYCGSWQFGAIGKRNIGQVPIGAIFSAHVLRAYRDTSVKYEAALFADLEQNLHLGKDIVQNLTLAIKVYETNEQFRCENGYVPGTTRNIVITCPIRNQSATEKYLEENFRVTAELFVHGVSQRIRPIGLCLNEPIHSSGEPVAHLLQRALRVKEPDTLAVCLYLRNQRWRLMEWLSYYIAHGVDHVYIYKNENDDFTEAFVGDLVKQGKVTIVNWAHALCGIPYDRSQYTAVNDCFWTLRYKYDWVALFDVDEVFISKNSSEKLVDFVQRPEFEQVSVLELKTRKHCFDTQKKLPASIKAGGYLGHLAFRSEAQDNRKNIVRPDEVGWGWLHTAHFLKRKSVKVPFEEAELMHVQAVELAEALGFETWLGHKVDPSCNIPLGSSPATRVVPDLQRRVQENWQRADRTSFDFDQRFWDDFYFKSRQDFLGKDPCRGVRECCLTIET</sequence>
<proteinExistence type="inferred from homology"/>
<protein>
    <submittedName>
        <fullName evidence="10">Glycosyltransferase family 92 protein</fullName>
    </submittedName>
</protein>
<reference evidence="11" key="1">
    <citation type="journal article" date="2019" name="Nat. Commun.">
        <title>Expansion of phycobilisome linker gene families in mesophilic red algae.</title>
        <authorList>
            <person name="Lee J."/>
            <person name="Kim D."/>
            <person name="Bhattacharya D."/>
            <person name="Yoon H.S."/>
        </authorList>
    </citation>
    <scope>NUCLEOTIDE SEQUENCE [LARGE SCALE GENOMIC DNA]</scope>
    <source>
        <strain evidence="11">CCMP 1328</strain>
    </source>
</reference>
<accession>A0A5J4Z3G7</accession>
<evidence type="ECO:0000256" key="9">
    <source>
        <dbReference type="SAM" id="Phobius"/>
    </source>
</evidence>
<feature type="transmembrane region" description="Helical" evidence="9">
    <location>
        <begin position="54"/>
        <end position="73"/>
    </location>
</feature>
<dbReference type="GO" id="GO:0016757">
    <property type="term" value="F:glycosyltransferase activity"/>
    <property type="evidence" value="ECO:0007669"/>
    <property type="project" value="UniProtKB-KW"/>
</dbReference>
<keyword evidence="5 9" id="KW-0812">Transmembrane</keyword>
<name>A0A5J4Z3G7_PORPP</name>
<feature type="compositionally biased region" description="Polar residues" evidence="8">
    <location>
        <begin position="142"/>
        <end position="160"/>
    </location>
</feature>
<feature type="compositionally biased region" description="Basic and acidic residues" evidence="8">
    <location>
        <begin position="228"/>
        <end position="265"/>
    </location>
</feature>
<keyword evidence="6 9" id="KW-1133">Transmembrane helix</keyword>
<dbReference type="EMBL" id="VRMN01000001">
    <property type="protein sequence ID" value="KAA8498421.1"/>
    <property type="molecule type" value="Genomic_DNA"/>
</dbReference>
<keyword evidence="3" id="KW-0328">Glycosyltransferase</keyword>
<evidence type="ECO:0000256" key="5">
    <source>
        <dbReference type="ARBA" id="ARBA00022692"/>
    </source>
</evidence>
<evidence type="ECO:0000313" key="11">
    <source>
        <dbReference type="Proteomes" id="UP000324585"/>
    </source>
</evidence>
<gene>
    <name evidence="10" type="ORF">FVE85_6006</name>
</gene>
<dbReference type="OrthoDB" id="2526284at2759"/>
<feature type="region of interest" description="Disordered" evidence="8">
    <location>
        <begin position="105"/>
        <end position="350"/>
    </location>
</feature>
<dbReference type="PANTHER" id="PTHR21461:SF69">
    <property type="entry name" value="GLYCOSYLTRANSFERASE FAMILY 92 PROTEIN"/>
    <property type="match status" value="1"/>
</dbReference>
<dbReference type="GO" id="GO:0005737">
    <property type="term" value="C:cytoplasm"/>
    <property type="evidence" value="ECO:0007669"/>
    <property type="project" value="TreeGrafter"/>
</dbReference>
<feature type="compositionally biased region" description="Basic and acidic residues" evidence="8">
    <location>
        <begin position="126"/>
        <end position="141"/>
    </location>
</feature>
<feature type="compositionally biased region" description="Basic and acidic residues" evidence="8">
    <location>
        <begin position="308"/>
        <end position="323"/>
    </location>
</feature>
<feature type="compositionally biased region" description="Polar residues" evidence="8">
    <location>
        <begin position="330"/>
        <end position="341"/>
    </location>
</feature>
<comment type="similarity">
    <text evidence="2">Belongs to the glycosyltransferase 92 family.</text>
</comment>
<dbReference type="AlphaFoldDB" id="A0A5J4Z3G7"/>